<comment type="caution">
    <text evidence="1">The sequence shown here is derived from an EMBL/GenBank/DDBJ whole genome shotgun (WGS) entry which is preliminary data.</text>
</comment>
<dbReference type="EMBL" id="JAMZIH010005246">
    <property type="protein sequence ID" value="KAJ1675575.1"/>
    <property type="molecule type" value="Genomic_DNA"/>
</dbReference>
<proteinExistence type="predicted"/>
<gene>
    <name evidence="1" type="ORF">EV182_001002</name>
</gene>
<reference evidence="1" key="1">
    <citation type="submission" date="2022-06" db="EMBL/GenBank/DDBJ databases">
        <title>Phylogenomic reconstructions and comparative analyses of Kickxellomycotina fungi.</title>
        <authorList>
            <person name="Reynolds N.K."/>
            <person name="Stajich J.E."/>
            <person name="Barry K."/>
            <person name="Grigoriev I.V."/>
            <person name="Crous P."/>
            <person name="Smith M.E."/>
        </authorList>
    </citation>
    <scope>NUCLEOTIDE SEQUENCE</scope>
    <source>
        <strain evidence="1">RSA 2271</strain>
    </source>
</reference>
<evidence type="ECO:0000313" key="2">
    <source>
        <dbReference type="Proteomes" id="UP001145114"/>
    </source>
</evidence>
<protein>
    <submittedName>
        <fullName evidence="1">Uncharacterized protein</fullName>
    </submittedName>
</protein>
<dbReference type="Proteomes" id="UP001145114">
    <property type="component" value="Unassembled WGS sequence"/>
</dbReference>
<sequence length="510" mass="52857">MGKHDPKVCIQVNYREEPFEANSSGEDERPEFGHGSSGSDSDDFVLSSNPKATRQVGRRPAKGVKPSQSSAPKVKQQVEPATGGVEDGGIGDTDGEESDFSVHSSLKSLRSFAMIASNSGSEKDDGDDGDVHKEVQIQRVRTPRRAEKAPTAEASGVASNGDDADSDGTMLTEKQSNLSIEIPVVEVGSTRDTRSLPPSGAVSGAEKGDGTSSDDADTKTTKKAMRRGRQMRSYRDESEGTHSDKSESEATVAYSDEEGEESSDFDPDDDDDEPDYEDSDDGDYGSAKPAKGKKRTMGSAGETGTKPGKRPTLQARVSKGTSSPAGRRAKADASQTTVSTSGRRPAASVKAGPRLGGPKSMVKPSPGSPGDAGPQSRQMTPSVRRKGGLTLKDRPSSAALPLSPSPGPRRGLGGAKFAPPLARNKEGSGPGASSPSSIAAATVGTSNKTVTERRSALLGGSKIAVGGASSTKLVINEGPSSGIRPGGPTIRVGLARRKAKGPSLHAYLKR</sequence>
<evidence type="ECO:0000313" key="1">
    <source>
        <dbReference type="EMBL" id="KAJ1675575.1"/>
    </source>
</evidence>
<organism evidence="1 2">
    <name type="scientific">Spiromyces aspiralis</name>
    <dbReference type="NCBI Taxonomy" id="68401"/>
    <lineage>
        <taxon>Eukaryota</taxon>
        <taxon>Fungi</taxon>
        <taxon>Fungi incertae sedis</taxon>
        <taxon>Zoopagomycota</taxon>
        <taxon>Kickxellomycotina</taxon>
        <taxon>Kickxellomycetes</taxon>
        <taxon>Kickxellales</taxon>
        <taxon>Kickxellaceae</taxon>
        <taxon>Spiromyces</taxon>
    </lineage>
</organism>
<name>A0ACC1HG36_9FUNG</name>
<accession>A0ACC1HG36</accession>
<keyword evidence="2" id="KW-1185">Reference proteome</keyword>